<organism evidence="3">
    <name type="scientific">Dulem virus 40</name>
    <dbReference type="NCBI Taxonomy" id="3145758"/>
    <lineage>
        <taxon>Viruses</taxon>
        <taxon>Duplodnaviria</taxon>
        <taxon>Heunggongvirae</taxon>
        <taxon>Uroviricota</taxon>
        <taxon>Caudoviricetes</taxon>
    </lineage>
</organism>
<dbReference type="EMBL" id="PP511379">
    <property type="protein sequence ID" value="XCD03645.1"/>
    <property type="molecule type" value="Genomic_DNA"/>
</dbReference>
<evidence type="ECO:0000256" key="1">
    <source>
        <dbReference type="SAM" id="Coils"/>
    </source>
</evidence>
<keyword evidence="2" id="KW-1133">Transmembrane helix</keyword>
<evidence type="ECO:0000256" key="2">
    <source>
        <dbReference type="SAM" id="Phobius"/>
    </source>
</evidence>
<sequence>MSDTRIFTLGENGGSNSMAPLIASLCQNRGLDPNMVAAMMNNNRGNGGWGDGSAWWIIILLIFGWGGFGNGFGGGFGGRGSAQGLADLGNLVNNDAGRELLMSAIQGNGTAISQLASTVHCDVNALQGAIANVSQSICQLGNQMGQNTNQVLTAIMQGNNALASQLCDCCCSIKGAITEQGYQGQLRTIQQTQDIVQNATSNANVLAAKIDAQTQIINDKFCQLEMREMQRENQNLRDQLQGYVLSASQQQQTANIVAQLQPTPRPAYIVANPYGCGCNNFGVPFNNGCNGCGNNNGCGC</sequence>
<keyword evidence="2" id="KW-0472">Membrane</keyword>
<feature type="coiled-coil region" evidence="1">
    <location>
        <begin position="219"/>
        <end position="246"/>
    </location>
</feature>
<keyword evidence="2" id="KW-0812">Transmembrane</keyword>
<name>A0AAU8AWC4_9CAUD</name>
<feature type="transmembrane region" description="Helical" evidence="2">
    <location>
        <begin position="54"/>
        <end position="73"/>
    </location>
</feature>
<protein>
    <submittedName>
        <fullName evidence="3">Uncharacterized protein</fullName>
    </submittedName>
</protein>
<evidence type="ECO:0000313" key="3">
    <source>
        <dbReference type="EMBL" id="XCD03645.1"/>
    </source>
</evidence>
<keyword evidence="1" id="KW-0175">Coiled coil</keyword>
<accession>A0AAU8AWC4</accession>
<proteinExistence type="predicted"/>
<reference evidence="3" key="1">
    <citation type="submission" date="2024-03" db="EMBL/GenBank/DDBJ databases">
        <title>Diverse circular DNA viruses in blood, oral, and fecal samples of captive lemurs.</title>
        <authorList>
            <person name="Paietta E.N."/>
            <person name="Kraberger S."/>
            <person name="Lund M.C."/>
            <person name="Custer J.M."/>
            <person name="Vargas K.M."/>
            <person name="Ehmke E.E."/>
            <person name="Yoder A.D."/>
            <person name="Varsani A."/>
        </authorList>
    </citation>
    <scope>NUCLEOTIDE SEQUENCE</scope>
    <source>
        <strain evidence="3">Duke_21_1</strain>
    </source>
</reference>